<dbReference type="AlphaFoldDB" id="A0AAD8LPU3"/>
<dbReference type="CDD" id="cd00105">
    <property type="entry name" value="KH-I"/>
    <property type="match status" value="1"/>
</dbReference>
<dbReference type="InterPro" id="IPR036612">
    <property type="entry name" value="KH_dom_type_1_sf"/>
</dbReference>
<dbReference type="EMBL" id="JAVEPI010000002">
    <property type="protein sequence ID" value="KAK1443483.1"/>
    <property type="molecule type" value="Genomic_DNA"/>
</dbReference>
<evidence type="ECO:0000256" key="1">
    <source>
        <dbReference type="SAM" id="MobiDB-lite"/>
    </source>
</evidence>
<evidence type="ECO:0000313" key="3">
    <source>
        <dbReference type="Proteomes" id="UP001230268"/>
    </source>
</evidence>
<accession>A0AAD8LPU3</accession>
<evidence type="ECO:0008006" key="4">
    <source>
        <dbReference type="Google" id="ProtNLM"/>
    </source>
</evidence>
<reference evidence="2" key="1">
    <citation type="submission" date="2023-08" db="EMBL/GenBank/DDBJ databases">
        <title>Draft sequence of the Babesia gibsoni genome.</title>
        <authorList>
            <person name="Yamagishi J.Y."/>
            <person name="Xuan X.X."/>
        </authorList>
    </citation>
    <scope>NUCLEOTIDE SEQUENCE</scope>
    <source>
        <strain evidence="2">Azabu</strain>
    </source>
</reference>
<dbReference type="Gene3D" id="3.30.310.210">
    <property type="match status" value="1"/>
</dbReference>
<dbReference type="SUPFAM" id="SSF54791">
    <property type="entry name" value="Eukaryotic type KH-domain (KH-domain type I)"/>
    <property type="match status" value="1"/>
</dbReference>
<comment type="caution">
    <text evidence="2">The sequence shown here is derived from an EMBL/GenBank/DDBJ whole genome shotgun (WGS) entry which is preliminary data.</text>
</comment>
<protein>
    <recommendedName>
        <fullName evidence="4">K Homology domain-containing protein</fullName>
    </recommendedName>
</protein>
<name>A0AAD8LPU3_BABGI</name>
<feature type="region of interest" description="Disordered" evidence="1">
    <location>
        <begin position="68"/>
        <end position="87"/>
    </location>
</feature>
<proteinExistence type="predicted"/>
<gene>
    <name evidence="2" type="ORF">BgAZ_203590</name>
</gene>
<keyword evidence="3" id="KW-1185">Reference proteome</keyword>
<dbReference type="GO" id="GO:0003723">
    <property type="term" value="F:RNA binding"/>
    <property type="evidence" value="ECO:0007669"/>
    <property type="project" value="InterPro"/>
</dbReference>
<evidence type="ECO:0000313" key="2">
    <source>
        <dbReference type="EMBL" id="KAK1443483.1"/>
    </source>
</evidence>
<organism evidence="2 3">
    <name type="scientific">Babesia gibsoni</name>
    <dbReference type="NCBI Taxonomy" id="33632"/>
    <lineage>
        <taxon>Eukaryota</taxon>
        <taxon>Sar</taxon>
        <taxon>Alveolata</taxon>
        <taxon>Apicomplexa</taxon>
        <taxon>Aconoidasida</taxon>
        <taxon>Piroplasmida</taxon>
        <taxon>Babesiidae</taxon>
        <taxon>Babesia</taxon>
    </lineage>
</organism>
<dbReference type="Proteomes" id="UP001230268">
    <property type="component" value="Unassembled WGS sequence"/>
</dbReference>
<sequence length="321" mass="36186">MDLAAYFMENDHDDPFGSTFKKKVDPFDSLNSFGFYNRSFTFDAPSSNPIAFPLSLKSLSSGPLNYDFSTDGENEKTTNSEEMEPKEDYHGSNNYHLGFIPKGKVAYTFPLASRVKGTCFLKVVVNHNVAGLYIGKNGTHLKRLQSMLKFKLAQSGRDINGDFTGVGYPCHRTNTTMLFQGRLVDILMALRPLYRIIQNDLLILDEESLQFTGGRLLNVKFELSLVLPADRKRLLLQDSGKRCNHLRSLSGVDIIAGKQNFEQGHIKETIITLHGFEESVEKACEWMGIFMQDSPAIISGDYIFMDYPKYTLAIPESSSHF</sequence>